<keyword evidence="3" id="KW-1185">Reference proteome</keyword>
<keyword evidence="1" id="KW-1133">Transmembrane helix</keyword>
<feature type="transmembrane region" description="Helical" evidence="1">
    <location>
        <begin position="12"/>
        <end position="35"/>
    </location>
</feature>
<dbReference type="Proteomes" id="UP000735302">
    <property type="component" value="Unassembled WGS sequence"/>
</dbReference>
<sequence>MKAVIWTEAFQMVIIILSLVVFTIKAALTIGSWDLMVESAKRTNRWNHNEQSLKIEERQPASSFNSLRCSVLQVAYRQTSAPYCLLATPVLKLWQDFTATLITTAFPDVLLYNSKAR</sequence>
<name>A0AAV4BVR7_9GAST</name>
<dbReference type="AlphaFoldDB" id="A0AAV4BVR7"/>
<evidence type="ECO:0000256" key="1">
    <source>
        <dbReference type="SAM" id="Phobius"/>
    </source>
</evidence>
<protein>
    <submittedName>
        <fullName evidence="2">Uncharacterized protein</fullName>
    </submittedName>
</protein>
<evidence type="ECO:0000313" key="2">
    <source>
        <dbReference type="EMBL" id="GFO24289.1"/>
    </source>
</evidence>
<organism evidence="2 3">
    <name type="scientific">Plakobranchus ocellatus</name>
    <dbReference type="NCBI Taxonomy" id="259542"/>
    <lineage>
        <taxon>Eukaryota</taxon>
        <taxon>Metazoa</taxon>
        <taxon>Spiralia</taxon>
        <taxon>Lophotrochozoa</taxon>
        <taxon>Mollusca</taxon>
        <taxon>Gastropoda</taxon>
        <taxon>Heterobranchia</taxon>
        <taxon>Euthyneura</taxon>
        <taxon>Panpulmonata</taxon>
        <taxon>Sacoglossa</taxon>
        <taxon>Placobranchoidea</taxon>
        <taxon>Plakobranchidae</taxon>
        <taxon>Plakobranchus</taxon>
    </lineage>
</organism>
<evidence type="ECO:0000313" key="3">
    <source>
        <dbReference type="Proteomes" id="UP000735302"/>
    </source>
</evidence>
<comment type="caution">
    <text evidence="2">The sequence shown here is derived from an EMBL/GenBank/DDBJ whole genome shotgun (WGS) entry which is preliminary data.</text>
</comment>
<keyword evidence="1" id="KW-0812">Transmembrane</keyword>
<proteinExistence type="predicted"/>
<dbReference type="InterPro" id="IPR038377">
    <property type="entry name" value="Na/Glc_symporter_sf"/>
</dbReference>
<dbReference type="EMBL" id="BLXT01005610">
    <property type="protein sequence ID" value="GFO24289.1"/>
    <property type="molecule type" value="Genomic_DNA"/>
</dbReference>
<keyword evidence="1" id="KW-0472">Membrane</keyword>
<accession>A0AAV4BVR7</accession>
<reference evidence="2 3" key="1">
    <citation type="journal article" date="2021" name="Elife">
        <title>Chloroplast acquisition without the gene transfer in kleptoplastic sea slugs, Plakobranchus ocellatus.</title>
        <authorList>
            <person name="Maeda T."/>
            <person name="Takahashi S."/>
            <person name="Yoshida T."/>
            <person name="Shimamura S."/>
            <person name="Takaki Y."/>
            <person name="Nagai Y."/>
            <person name="Toyoda A."/>
            <person name="Suzuki Y."/>
            <person name="Arimoto A."/>
            <person name="Ishii H."/>
            <person name="Satoh N."/>
            <person name="Nishiyama T."/>
            <person name="Hasebe M."/>
            <person name="Maruyama T."/>
            <person name="Minagawa J."/>
            <person name="Obokata J."/>
            <person name="Shigenobu S."/>
        </authorList>
    </citation>
    <scope>NUCLEOTIDE SEQUENCE [LARGE SCALE GENOMIC DNA]</scope>
</reference>
<gene>
    <name evidence="2" type="ORF">PoB_005079400</name>
</gene>
<dbReference type="Gene3D" id="1.20.1730.10">
    <property type="entry name" value="Sodium/glucose cotransporter"/>
    <property type="match status" value="1"/>
</dbReference>